<name>A0A0A8H8K7_9BACT</name>
<dbReference type="GO" id="GO:0005886">
    <property type="term" value="C:plasma membrane"/>
    <property type="evidence" value="ECO:0007669"/>
    <property type="project" value="UniProtKB-SubCell"/>
</dbReference>
<evidence type="ECO:0000256" key="8">
    <source>
        <dbReference type="ARBA" id="ARBA00023002"/>
    </source>
</evidence>
<comment type="subunit">
    <text evidence="14">Interacts with DsbL.</text>
</comment>
<evidence type="ECO:0000256" key="9">
    <source>
        <dbReference type="ARBA" id="ARBA00023136"/>
    </source>
</evidence>
<evidence type="ECO:0000256" key="2">
    <source>
        <dbReference type="ARBA" id="ARBA00022448"/>
    </source>
</evidence>
<protein>
    <recommendedName>
        <fullName evidence="15">Putative protein-disulfide oxidoreductase DsbI</fullName>
    </recommendedName>
</protein>
<keyword evidence="4" id="KW-0997">Cell inner membrane</keyword>
<evidence type="ECO:0000256" key="11">
    <source>
        <dbReference type="ARBA" id="ARBA00023284"/>
    </source>
</evidence>
<evidence type="ECO:0000256" key="15">
    <source>
        <dbReference type="ARBA" id="ARBA00039389"/>
    </source>
</evidence>
<dbReference type="PANTHER" id="PTHR36570:SF1">
    <property type="entry name" value="PROTEIN-DISULFIDE OXIDOREDUCTASE DSBI"/>
    <property type="match status" value="1"/>
</dbReference>
<dbReference type="EMBL" id="CP007772">
    <property type="protein sequence ID" value="AJC90453.1"/>
    <property type="molecule type" value="Genomic_DNA"/>
</dbReference>
<dbReference type="InterPro" id="IPR023380">
    <property type="entry name" value="DsbB-like_sf"/>
</dbReference>
<comment type="similarity">
    <text evidence="13">Belongs to the DsbB family. DsbI subfamily.</text>
</comment>
<dbReference type="Gene3D" id="1.20.1550.10">
    <property type="entry name" value="DsbB-like"/>
    <property type="match status" value="1"/>
</dbReference>
<evidence type="ECO:0000256" key="12">
    <source>
        <dbReference type="ARBA" id="ARBA00037310"/>
    </source>
</evidence>
<dbReference type="HOGENOM" id="CLU_090583_0_0_7"/>
<evidence type="ECO:0000256" key="13">
    <source>
        <dbReference type="ARBA" id="ARBA00038060"/>
    </source>
</evidence>
<evidence type="ECO:0000256" key="1">
    <source>
        <dbReference type="ARBA" id="ARBA00004429"/>
    </source>
</evidence>
<comment type="subcellular location">
    <subcellularLocation>
        <location evidence="1">Cell inner membrane</location>
        <topology evidence="1">Multi-pass membrane protein</topology>
    </subcellularLocation>
</comment>
<evidence type="ECO:0000313" key="17">
    <source>
        <dbReference type="EMBL" id="AJC90453.1"/>
    </source>
</evidence>
<dbReference type="PANTHER" id="PTHR36570">
    <property type="entry name" value="DISULFIDE BOND FORMATION PROTEIN B"/>
    <property type="match status" value="1"/>
</dbReference>
<evidence type="ECO:0000256" key="10">
    <source>
        <dbReference type="ARBA" id="ARBA00023157"/>
    </source>
</evidence>
<evidence type="ECO:0000256" key="6">
    <source>
        <dbReference type="ARBA" id="ARBA00022982"/>
    </source>
</evidence>
<feature type="transmembrane region" description="Helical" evidence="16">
    <location>
        <begin position="49"/>
        <end position="68"/>
    </location>
</feature>
<keyword evidence="8" id="KW-0560">Oxidoreductase</keyword>
<reference evidence="17 18" key="1">
    <citation type="journal article" date="2014" name="Genome Biol. Evol.">
        <title>Comparative Genomics of the Campylobacter lari Group.</title>
        <authorList>
            <person name="Miller W.G."/>
            <person name="Yee E."/>
            <person name="Chapman M.H."/>
            <person name="Smith T.P."/>
            <person name="Bono J.L."/>
            <person name="Huynh S."/>
            <person name="Parker C.T."/>
            <person name="Vandamme P."/>
            <person name="Luong K."/>
            <person name="Korlach J."/>
        </authorList>
    </citation>
    <scope>NUCLEOTIDE SEQUENCE [LARGE SCALE GENOMIC DNA]</scope>
    <source>
        <strain evidence="17 18">LMG 24374</strain>
    </source>
</reference>
<feature type="transmembrane region" description="Helical" evidence="16">
    <location>
        <begin position="74"/>
        <end position="91"/>
    </location>
</feature>
<proteinExistence type="inferred from homology"/>
<feature type="transmembrane region" description="Helical" evidence="16">
    <location>
        <begin position="188"/>
        <end position="216"/>
    </location>
</feature>
<dbReference type="Proteomes" id="UP000031135">
    <property type="component" value="Chromosome"/>
</dbReference>
<dbReference type="AlphaFoldDB" id="A0A0A8H8K7"/>
<evidence type="ECO:0000256" key="5">
    <source>
        <dbReference type="ARBA" id="ARBA00022692"/>
    </source>
</evidence>
<evidence type="ECO:0000313" key="18">
    <source>
        <dbReference type="Proteomes" id="UP000031135"/>
    </source>
</evidence>
<evidence type="ECO:0000256" key="14">
    <source>
        <dbReference type="ARBA" id="ARBA00038526"/>
    </source>
</evidence>
<evidence type="ECO:0000256" key="16">
    <source>
        <dbReference type="SAM" id="Phobius"/>
    </source>
</evidence>
<feature type="transmembrane region" description="Helical" evidence="16">
    <location>
        <begin position="222"/>
        <end position="238"/>
    </location>
</feature>
<keyword evidence="3" id="KW-1003">Cell membrane</keyword>
<dbReference type="InterPro" id="IPR003752">
    <property type="entry name" value="DiS_bond_form_DsbB/BdbC"/>
</dbReference>
<evidence type="ECO:0000256" key="3">
    <source>
        <dbReference type="ARBA" id="ARBA00022475"/>
    </source>
</evidence>
<dbReference type="KEGG" id="csm:CSUB8521_0596"/>
<dbReference type="Pfam" id="PF02600">
    <property type="entry name" value="DsbB"/>
    <property type="match status" value="1"/>
</dbReference>
<dbReference type="OrthoDB" id="5393791at2"/>
<evidence type="ECO:0000256" key="4">
    <source>
        <dbReference type="ARBA" id="ARBA00022519"/>
    </source>
</evidence>
<keyword evidence="11" id="KW-0676">Redox-active center</keyword>
<keyword evidence="5 16" id="KW-0812">Transmembrane</keyword>
<dbReference type="RefSeq" id="WP_052242977.1">
    <property type="nucleotide sequence ID" value="NZ_CP007772.1"/>
</dbReference>
<dbReference type="InterPro" id="IPR050183">
    <property type="entry name" value="DsbB"/>
</dbReference>
<accession>A0A0A8H8K7</accession>
<dbReference type="NCBIfam" id="NF003304">
    <property type="entry name" value="PRK04307.1"/>
    <property type="match status" value="1"/>
</dbReference>
<keyword evidence="2" id="KW-0813">Transport</keyword>
<dbReference type="SUPFAM" id="SSF158442">
    <property type="entry name" value="DsbB-like"/>
    <property type="match status" value="1"/>
</dbReference>
<keyword evidence="7 16" id="KW-1133">Transmembrane helix</keyword>
<feature type="transmembrane region" description="Helical" evidence="16">
    <location>
        <begin position="17"/>
        <end position="37"/>
    </location>
</feature>
<evidence type="ECO:0000256" key="7">
    <source>
        <dbReference type="ARBA" id="ARBA00022989"/>
    </source>
</evidence>
<gene>
    <name evidence="17" type="primary">dsbB</name>
    <name evidence="17" type="ORF">CSUB8521_0596</name>
</gene>
<organism evidence="17 18">
    <name type="scientific">Campylobacter subantarcticus LMG 24374</name>
    <dbReference type="NCBI Taxonomy" id="1388751"/>
    <lineage>
        <taxon>Bacteria</taxon>
        <taxon>Pseudomonadati</taxon>
        <taxon>Campylobacterota</taxon>
        <taxon>Epsilonproteobacteria</taxon>
        <taxon>Campylobacterales</taxon>
        <taxon>Campylobacteraceae</taxon>
        <taxon>Campylobacter</taxon>
    </lineage>
</organism>
<keyword evidence="10" id="KW-1015">Disulfide bond</keyword>
<keyword evidence="6" id="KW-0249">Electron transport</keyword>
<dbReference type="GO" id="GO:0015035">
    <property type="term" value="F:protein-disulfide reductase activity"/>
    <property type="evidence" value="ECO:0007669"/>
    <property type="project" value="InterPro"/>
</dbReference>
<comment type="function">
    <text evidence="12">Required for disulfide bond formation in some proteins. Part of a redox system composed of DsbI and DsbL that mediates formation of an essential disulfide bond in AssT.</text>
</comment>
<keyword evidence="9 16" id="KW-0472">Membrane</keyword>
<dbReference type="GO" id="GO:0006457">
    <property type="term" value="P:protein folding"/>
    <property type="evidence" value="ECO:0007669"/>
    <property type="project" value="InterPro"/>
</dbReference>
<sequence length="245" mass="28059">MSSCPISKITTWQNTRLPWLIMVIAMVSLTFIAHFLFQEYLYMEPCEQCVYIRFAMLTMAFGGILALIDPKNDYLKIFAYIFVFWGIWLGIEYCITLNHIHEVVHSENPFAGVDGCREIPIYPFNLPLHEWAPGWFLPTGECGMDTPIIPEDIYGSLNAFQKFFVGTPPNFEDGLYSNGWYLIPSMEFINMAICCLLIFIICLVILGSMFISYVFLHSKAKIYALIVLVFVIILKILGEPSVQMA</sequence>